<name>A0A939IHM2_CLOAM</name>
<proteinExistence type="inferred from homology"/>
<dbReference type="Proteomes" id="UP000664545">
    <property type="component" value="Unassembled WGS sequence"/>
</dbReference>
<dbReference type="AlphaFoldDB" id="A0A939IHM2"/>
<dbReference type="Gene3D" id="2.30.30.140">
    <property type="match status" value="1"/>
</dbReference>
<organism evidence="2 3">
    <name type="scientific">Clostridium aminobutyricum</name>
    <dbReference type="NCBI Taxonomy" id="33953"/>
    <lineage>
        <taxon>Bacteria</taxon>
        <taxon>Bacillati</taxon>
        <taxon>Bacillota</taxon>
        <taxon>Clostridia</taxon>
        <taxon>Eubacteriales</taxon>
        <taxon>Clostridiaceae</taxon>
        <taxon>Clostridium</taxon>
    </lineage>
</organism>
<reference evidence="2" key="1">
    <citation type="submission" date="2021-02" db="EMBL/GenBank/DDBJ databases">
        <title>Abyssanaerobacter marinus gen.nov., sp., nov, anaerobic bacterium isolated from the Onnuri vent field of Indian Ocean and suggestion of Mogibacteriaceae fam. nov., and proposal of reclassification of ambiguous this family's genus member.</title>
        <authorList>
            <person name="Kim Y.J."/>
            <person name="Yang J.-A."/>
        </authorList>
    </citation>
    <scope>NUCLEOTIDE SEQUENCE</scope>
    <source>
        <strain evidence="2">DSM 2634</strain>
    </source>
</reference>
<dbReference type="GO" id="GO:0005506">
    <property type="term" value="F:iron ion binding"/>
    <property type="evidence" value="ECO:0007669"/>
    <property type="project" value="TreeGrafter"/>
</dbReference>
<sequence>MCLAIPAMITSVRDNYADAETMGIKKKINIQLIDSPLPGDYVLIHAGFAIEKIDAAYYGFLNKTFQEMIEGNDNG</sequence>
<dbReference type="PANTHER" id="PTHR35177">
    <property type="entry name" value="HYDROGENASE MATURATION FACTOR HYBG"/>
    <property type="match status" value="1"/>
</dbReference>
<dbReference type="GO" id="GO:0051604">
    <property type="term" value="P:protein maturation"/>
    <property type="evidence" value="ECO:0007669"/>
    <property type="project" value="TreeGrafter"/>
</dbReference>
<comment type="caution">
    <text evidence="2">The sequence shown here is derived from an EMBL/GenBank/DDBJ whole genome shotgun (WGS) entry which is preliminary data.</text>
</comment>
<dbReference type="PANTHER" id="PTHR35177:SF2">
    <property type="entry name" value="HYDROGENASE MATURATION FACTOR HYBG"/>
    <property type="match status" value="1"/>
</dbReference>
<dbReference type="Pfam" id="PF01455">
    <property type="entry name" value="HupF_HypC"/>
    <property type="match status" value="1"/>
</dbReference>
<comment type="similarity">
    <text evidence="1">Belongs to the HupF/HypC family.</text>
</comment>
<dbReference type="EMBL" id="JAFJZZ010000005">
    <property type="protein sequence ID" value="MBN7773967.1"/>
    <property type="molecule type" value="Genomic_DNA"/>
</dbReference>
<dbReference type="SUPFAM" id="SSF159127">
    <property type="entry name" value="HupF/HypC-like"/>
    <property type="match status" value="1"/>
</dbReference>
<evidence type="ECO:0000256" key="1">
    <source>
        <dbReference type="ARBA" id="ARBA00006018"/>
    </source>
</evidence>
<dbReference type="GO" id="GO:1902670">
    <property type="term" value="F:carbon dioxide binding"/>
    <property type="evidence" value="ECO:0007669"/>
    <property type="project" value="TreeGrafter"/>
</dbReference>
<dbReference type="InterPro" id="IPR001109">
    <property type="entry name" value="Hydrogenase_HupF/HypC"/>
</dbReference>
<dbReference type="RefSeq" id="WP_206582803.1">
    <property type="nucleotide sequence ID" value="NZ_JAFJZZ010000005.1"/>
</dbReference>
<dbReference type="NCBIfam" id="TIGR00074">
    <property type="entry name" value="hypC_hupF"/>
    <property type="match status" value="1"/>
</dbReference>
<keyword evidence="3" id="KW-1185">Reference proteome</keyword>
<evidence type="ECO:0000313" key="3">
    <source>
        <dbReference type="Proteomes" id="UP000664545"/>
    </source>
</evidence>
<gene>
    <name evidence="2" type="ORF">JYB65_11390</name>
</gene>
<accession>A0A939IHM2</accession>
<evidence type="ECO:0000313" key="2">
    <source>
        <dbReference type="EMBL" id="MBN7773967.1"/>
    </source>
</evidence>
<dbReference type="PRINTS" id="PR00445">
    <property type="entry name" value="HUPFHYPC"/>
</dbReference>
<protein>
    <submittedName>
        <fullName evidence="2">HypC/HybG/HupF family hydrogenase formation chaperone</fullName>
    </submittedName>
</protein>